<evidence type="ECO:0000313" key="13">
    <source>
        <dbReference type="Proteomes" id="UP001190926"/>
    </source>
</evidence>
<dbReference type="CDD" id="cd00086">
    <property type="entry name" value="homeodomain"/>
    <property type="match status" value="1"/>
</dbReference>
<sequence>MELGLSLQPFSLIESSQKIIGTADLGFCMAVGKMCGDGQNYSRCKETGSYEDQTTTSSSEQPVQLDLLPFSPVHRYQPSSNNFPFTTNTLTQNLLSKEKLAEEGPSHSSPNSTISSFQMEFFSKRGRCDDEEAQNYSSPRKKLRLSKQQSAFLELSFKQHSTLNPKEKVALAKRLSLRPRQVEVWFQNRRARTKLKQMEVDCEYLNKCCETLRDDNRRLQKEIQELRALINASKSLCMQLLPPTTLIMCPSCERVATNESS</sequence>
<keyword evidence="13" id="KW-1185">Reference proteome</keyword>
<evidence type="ECO:0000259" key="11">
    <source>
        <dbReference type="PROSITE" id="PS50071"/>
    </source>
</evidence>
<dbReference type="SMART" id="SM00340">
    <property type="entry name" value="HALZ"/>
    <property type="match status" value="1"/>
</dbReference>
<keyword evidence="10" id="KW-0175">Coiled coil</keyword>
<keyword evidence="7 8" id="KW-0539">Nucleus</keyword>
<evidence type="ECO:0000256" key="1">
    <source>
        <dbReference type="ARBA" id="ARBA00004123"/>
    </source>
</evidence>
<dbReference type="InterPro" id="IPR017970">
    <property type="entry name" value="Homeobox_CS"/>
</dbReference>
<accession>A0AAD4NWH8</accession>
<keyword evidence="4 8" id="KW-0238">DNA-binding</keyword>
<dbReference type="Pfam" id="PF02183">
    <property type="entry name" value="HALZ"/>
    <property type="match status" value="1"/>
</dbReference>
<evidence type="ECO:0000256" key="5">
    <source>
        <dbReference type="ARBA" id="ARBA00023155"/>
    </source>
</evidence>
<dbReference type="GO" id="GO:0043565">
    <property type="term" value="F:sequence-specific DNA binding"/>
    <property type="evidence" value="ECO:0007669"/>
    <property type="project" value="InterPro"/>
</dbReference>
<dbReference type="SUPFAM" id="SSF46689">
    <property type="entry name" value="Homeodomain-like"/>
    <property type="match status" value="1"/>
</dbReference>
<evidence type="ECO:0000256" key="10">
    <source>
        <dbReference type="SAM" id="Coils"/>
    </source>
</evidence>
<feature type="coiled-coil region" evidence="10">
    <location>
        <begin position="209"/>
        <end position="236"/>
    </location>
</feature>
<dbReference type="PANTHER" id="PTHR45714:SF34">
    <property type="entry name" value="HOMEOBOX-LEUCINE ZIPPER PROTEIN HAT9"/>
    <property type="match status" value="1"/>
</dbReference>
<feature type="domain" description="Homeobox" evidence="11">
    <location>
        <begin position="136"/>
        <end position="196"/>
    </location>
</feature>
<dbReference type="Pfam" id="PF00046">
    <property type="entry name" value="Homeodomain"/>
    <property type="match status" value="1"/>
</dbReference>
<protein>
    <recommendedName>
        <fullName evidence="11">Homeobox domain-containing protein</fullName>
    </recommendedName>
</protein>
<comment type="subcellular location">
    <subcellularLocation>
        <location evidence="1 8 9">Nucleus</location>
    </subcellularLocation>
</comment>
<dbReference type="PROSITE" id="PS50071">
    <property type="entry name" value="HOMEOBOX_2"/>
    <property type="match status" value="1"/>
</dbReference>
<evidence type="ECO:0000256" key="6">
    <source>
        <dbReference type="ARBA" id="ARBA00023163"/>
    </source>
</evidence>
<keyword evidence="3" id="KW-0805">Transcription regulation</keyword>
<proteinExistence type="inferred from homology"/>
<dbReference type="InterPro" id="IPR003106">
    <property type="entry name" value="Leu_zip_homeo"/>
</dbReference>
<evidence type="ECO:0000256" key="3">
    <source>
        <dbReference type="ARBA" id="ARBA00023015"/>
    </source>
</evidence>
<organism evidence="12 13">
    <name type="scientific">Perilla frutescens var. hirtella</name>
    <name type="common">Perilla citriodora</name>
    <name type="synonym">Perilla setoyensis</name>
    <dbReference type="NCBI Taxonomy" id="608512"/>
    <lineage>
        <taxon>Eukaryota</taxon>
        <taxon>Viridiplantae</taxon>
        <taxon>Streptophyta</taxon>
        <taxon>Embryophyta</taxon>
        <taxon>Tracheophyta</taxon>
        <taxon>Spermatophyta</taxon>
        <taxon>Magnoliopsida</taxon>
        <taxon>eudicotyledons</taxon>
        <taxon>Gunneridae</taxon>
        <taxon>Pentapetalae</taxon>
        <taxon>asterids</taxon>
        <taxon>lamiids</taxon>
        <taxon>Lamiales</taxon>
        <taxon>Lamiaceae</taxon>
        <taxon>Nepetoideae</taxon>
        <taxon>Elsholtzieae</taxon>
        <taxon>Perilla</taxon>
    </lineage>
</organism>
<name>A0AAD4NWH8_PERFH</name>
<evidence type="ECO:0000256" key="7">
    <source>
        <dbReference type="ARBA" id="ARBA00023242"/>
    </source>
</evidence>
<dbReference type="Gene3D" id="1.10.10.60">
    <property type="entry name" value="Homeodomain-like"/>
    <property type="match status" value="1"/>
</dbReference>
<keyword evidence="5 8" id="KW-0371">Homeobox</keyword>
<dbReference type="PROSITE" id="PS00027">
    <property type="entry name" value="HOMEOBOX_1"/>
    <property type="match status" value="1"/>
</dbReference>
<feature type="DNA-binding region" description="Homeobox" evidence="8">
    <location>
        <begin position="138"/>
        <end position="197"/>
    </location>
</feature>
<comment type="caution">
    <text evidence="12">The sequence shown here is derived from an EMBL/GenBank/DDBJ whole genome shotgun (WGS) entry which is preliminary data.</text>
</comment>
<gene>
    <name evidence="12" type="ORF">C2S53_010003</name>
</gene>
<evidence type="ECO:0000256" key="2">
    <source>
        <dbReference type="ARBA" id="ARBA00006074"/>
    </source>
</evidence>
<dbReference type="GO" id="GO:0000981">
    <property type="term" value="F:DNA-binding transcription factor activity, RNA polymerase II-specific"/>
    <property type="evidence" value="ECO:0007669"/>
    <property type="project" value="InterPro"/>
</dbReference>
<evidence type="ECO:0000256" key="8">
    <source>
        <dbReference type="PROSITE-ProRule" id="PRU00108"/>
    </source>
</evidence>
<dbReference type="EMBL" id="SDAM02029589">
    <property type="protein sequence ID" value="KAH6755741.1"/>
    <property type="molecule type" value="Genomic_DNA"/>
</dbReference>
<dbReference type="AlphaFoldDB" id="A0AAD4NWH8"/>
<evidence type="ECO:0000256" key="9">
    <source>
        <dbReference type="RuleBase" id="RU000682"/>
    </source>
</evidence>
<reference evidence="12 13" key="1">
    <citation type="journal article" date="2021" name="Nat. Commun.">
        <title>Incipient diploidization of the medicinal plant Perilla within 10,000 years.</title>
        <authorList>
            <person name="Zhang Y."/>
            <person name="Shen Q."/>
            <person name="Leng L."/>
            <person name="Zhang D."/>
            <person name="Chen S."/>
            <person name="Shi Y."/>
            <person name="Ning Z."/>
            <person name="Chen S."/>
        </authorList>
    </citation>
    <scope>NUCLEOTIDE SEQUENCE [LARGE SCALE GENOMIC DNA]</scope>
    <source>
        <strain evidence="13">cv. PC099</strain>
    </source>
</reference>
<comment type="similarity">
    <text evidence="2">Belongs to the HD-ZIP homeobox family. Class II subfamily.</text>
</comment>
<evidence type="ECO:0000256" key="4">
    <source>
        <dbReference type="ARBA" id="ARBA00023125"/>
    </source>
</evidence>
<dbReference type="Proteomes" id="UP001190926">
    <property type="component" value="Unassembled WGS sequence"/>
</dbReference>
<dbReference type="GO" id="GO:0005634">
    <property type="term" value="C:nucleus"/>
    <property type="evidence" value="ECO:0007669"/>
    <property type="project" value="UniProtKB-SubCell"/>
</dbReference>
<keyword evidence="6" id="KW-0804">Transcription</keyword>
<dbReference type="InterPro" id="IPR009057">
    <property type="entry name" value="Homeodomain-like_sf"/>
</dbReference>
<dbReference type="InterPro" id="IPR050762">
    <property type="entry name" value="HD-ZIP_Homeobox_LZ_Class_II"/>
</dbReference>
<dbReference type="PANTHER" id="PTHR45714">
    <property type="entry name" value="HOMEOBOX-LEUCINE ZIPPER PROTEIN HAT14"/>
    <property type="match status" value="1"/>
</dbReference>
<evidence type="ECO:0000313" key="12">
    <source>
        <dbReference type="EMBL" id="KAH6755741.1"/>
    </source>
</evidence>
<dbReference type="SMART" id="SM00389">
    <property type="entry name" value="HOX"/>
    <property type="match status" value="1"/>
</dbReference>
<dbReference type="InterPro" id="IPR001356">
    <property type="entry name" value="HD"/>
</dbReference>